<organism evidence="2 3">
    <name type="scientific">Penicillium arizonense</name>
    <dbReference type="NCBI Taxonomy" id="1835702"/>
    <lineage>
        <taxon>Eukaryota</taxon>
        <taxon>Fungi</taxon>
        <taxon>Dikarya</taxon>
        <taxon>Ascomycota</taxon>
        <taxon>Pezizomycotina</taxon>
        <taxon>Eurotiomycetes</taxon>
        <taxon>Eurotiomycetidae</taxon>
        <taxon>Eurotiales</taxon>
        <taxon>Aspergillaceae</taxon>
        <taxon>Penicillium</taxon>
    </lineage>
</organism>
<dbReference type="RefSeq" id="XP_022493277.1">
    <property type="nucleotide sequence ID" value="XM_022626139.1"/>
</dbReference>
<dbReference type="OrthoDB" id="4886528at2759"/>
<keyword evidence="1" id="KW-0732">Signal</keyword>
<dbReference type="Proteomes" id="UP000177622">
    <property type="component" value="Unassembled WGS sequence"/>
</dbReference>
<gene>
    <name evidence="2" type="ORF">PENARI_c001G00342</name>
</gene>
<reference evidence="2 3" key="1">
    <citation type="journal article" date="2016" name="Sci. Rep.">
        <title>Penicillium arizonense, a new, genome sequenced fungal species, reveals a high chemical diversity in secreted metabolites.</title>
        <authorList>
            <person name="Grijseels S."/>
            <person name="Nielsen J.C."/>
            <person name="Randelovic M."/>
            <person name="Nielsen J."/>
            <person name="Nielsen K.F."/>
            <person name="Workman M."/>
            <person name="Frisvad J.C."/>
        </authorList>
    </citation>
    <scope>NUCLEOTIDE SEQUENCE [LARGE SCALE GENOMIC DNA]</scope>
    <source>
        <strain evidence="2 3">CBS 141311</strain>
    </source>
</reference>
<dbReference type="AlphaFoldDB" id="A0A1F5LXJ1"/>
<feature type="signal peptide" evidence="1">
    <location>
        <begin position="1"/>
        <end position="20"/>
    </location>
</feature>
<dbReference type="EMBL" id="LXJU01000001">
    <property type="protein sequence ID" value="OGE57854.1"/>
    <property type="molecule type" value="Genomic_DNA"/>
</dbReference>
<sequence length="132" mass="14078">MKFSLMLSARSLALANQASAYGQMAASDYSANEGGPFQIIYLTDYNTGSTYSGTLRGGFNSCTSSQCPVSFYETSPGGYSFNALMWRTNDGCHNINFQGASALVMAGAVALCPVTSLLRYTLDKMFVIGSLL</sequence>
<proteinExistence type="predicted"/>
<protein>
    <submittedName>
        <fullName evidence="2">Uncharacterized protein</fullName>
    </submittedName>
</protein>
<evidence type="ECO:0000313" key="3">
    <source>
        <dbReference type="Proteomes" id="UP000177622"/>
    </source>
</evidence>
<accession>A0A1F5LXJ1</accession>
<comment type="caution">
    <text evidence="2">The sequence shown here is derived from an EMBL/GenBank/DDBJ whole genome shotgun (WGS) entry which is preliminary data.</text>
</comment>
<dbReference type="GeneID" id="34570873"/>
<keyword evidence="3" id="KW-1185">Reference proteome</keyword>
<feature type="chain" id="PRO_5009519974" evidence="1">
    <location>
        <begin position="21"/>
        <end position="132"/>
    </location>
</feature>
<name>A0A1F5LXJ1_PENAI</name>
<evidence type="ECO:0000313" key="2">
    <source>
        <dbReference type="EMBL" id="OGE57854.1"/>
    </source>
</evidence>
<evidence type="ECO:0000256" key="1">
    <source>
        <dbReference type="SAM" id="SignalP"/>
    </source>
</evidence>